<accession>A0ABN9FR50</accession>
<name>A0ABN9FR50_9NEOB</name>
<evidence type="ECO:0000259" key="2">
    <source>
        <dbReference type="Pfam" id="PF12397"/>
    </source>
</evidence>
<dbReference type="InterPro" id="IPR022125">
    <property type="entry name" value="U3snoRNP10_N"/>
</dbReference>
<protein>
    <recommendedName>
        <fullName evidence="1">HEAT repeat-containing protein 1</fullName>
    </recommendedName>
</protein>
<sequence length="227" mass="25016">MSFYVSSIVSALDTANISDMLVAKLLPYIQKGLKTSLVEYKSSTFIIICQLATKSIIAPSLINALASQVSRTLLKTPSLLREGVGCLIILLQTQQSLDVGKKPFIHLCKVPDLVGVLKEISSLYDISSFLEYLLLNLVSTIIHSSAGEDADVAGPVVCKEILEAILQNITLDADLSKMLARAFLEEFLSFGKHYLEDTNKMAELGKSILPLIRLLETKYVGIYYIVW</sequence>
<proteinExistence type="inferred from homology"/>
<keyword evidence="1" id="KW-0687">Ribonucleoprotein</keyword>
<comment type="subcellular location">
    <subcellularLocation>
        <location evidence="1">Nucleus</location>
        <location evidence="1">Nucleolus</location>
    </subcellularLocation>
</comment>
<comment type="function">
    <text evidence="1">Involved in nucleolar processing of pre-18S ribosomal RNA.</text>
</comment>
<comment type="caution">
    <text evidence="3">The sequence shown here is derived from an EMBL/GenBank/DDBJ whole genome shotgun (WGS) entry which is preliminary data.</text>
</comment>
<keyword evidence="4" id="KW-1185">Reference proteome</keyword>
<keyword evidence="1" id="KW-0690">Ribosome biogenesis</keyword>
<feature type="domain" description="U3 small nucleolar RNA-associated protein 10 N-terminal" evidence="2">
    <location>
        <begin position="21"/>
        <end position="137"/>
    </location>
</feature>
<gene>
    <name evidence="3" type="ORF">SPARVUS_LOCUS12541840</name>
</gene>
<evidence type="ECO:0000256" key="1">
    <source>
        <dbReference type="RuleBase" id="RU367065"/>
    </source>
</evidence>
<organism evidence="3 4">
    <name type="scientific">Staurois parvus</name>
    <dbReference type="NCBI Taxonomy" id="386267"/>
    <lineage>
        <taxon>Eukaryota</taxon>
        <taxon>Metazoa</taxon>
        <taxon>Chordata</taxon>
        <taxon>Craniata</taxon>
        <taxon>Vertebrata</taxon>
        <taxon>Euteleostomi</taxon>
        <taxon>Amphibia</taxon>
        <taxon>Batrachia</taxon>
        <taxon>Anura</taxon>
        <taxon>Neobatrachia</taxon>
        <taxon>Ranoidea</taxon>
        <taxon>Ranidae</taxon>
        <taxon>Staurois</taxon>
    </lineage>
</organism>
<keyword evidence="1" id="KW-0698">rRNA processing</keyword>
<dbReference type="InterPro" id="IPR040191">
    <property type="entry name" value="UTP10"/>
</dbReference>
<evidence type="ECO:0000313" key="4">
    <source>
        <dbReference type="Proteomes" id="UP001162483"/>
    </source>
</evidence>
<dbReference type="EMBL" id="CATNWA010017250">
    <property type="protein sequence ID" value="CAI9599104.1"/>
    <property type="molecule type" value="Genomic_DNA"/>
</dbReference>
<keyword evidence="1" id="KW-0539">Nucleus</keyword>
<dbReference type="Proteomes" id="UP001162483">
    <property type="component" value="Unassembled WGS sequence"/>
</dbReference>
<dbReference type="Pfam" id="PF12397">
    <property type="entry name" value="U3snoRNP10"/>
    <property type="match status" value="1"/>
</dbReference>
<dbReference type="PANTHER" id="PTHR13457:SF1">
    <property type="entry name" value="HEAT REPEAT-CONTAINING PROTEIN 1"/>
    <property type="match status" value="1"/>
</dbReference>
<reference evidence="3" key="1">
    <citation type="submission" date="2023-05" db="EMBL/GenBank/DDBJ databases">
        <authorList>
            <person name="Stuckert A."/>
        </authorList>
    </citation>
    <scope>NUCLEOTIDE SEQUENCE</scope>
</reference>
<evidence type="ECO:0000313" key="3">
    <source>
        <dbReference type="EMBL" id="CAI9599104.1"/>
    </source>
</evidence>
<comment type="similarity">
    <text evidence="1">Belongs to the HEATR1/UTP10 family.</text>
</comment>
<dbReference type="PANTHER" id="PTHR13457">
    <property type="entry name" value="BAP28"/>
    <property type="match status" value="1"/>
</dbReference>